<dbReference type="InterPro" id="IPR041411">
    <property type="entry name" value="Ldi"/>
</dbReference>
<reference evidence="2" key="1">
    <citation type="submission" date="2022-11" db="EMBL/GenBank/DDBJ databases">
        <authorList>
            <person name="Petersen C."/>
        </authorList>
    </citation>
    <scope>NUCLEOTIDE SEQUENCE</scope>
    <source>
        <strain evidence="2">IBT 29864</strain>
    </source>
</reference>
<name>A0A9W9V4M8_9EURO</name>
<feature type="domain" description="Linalool dehydratase/isomerase" evidence="1">
    <location>
        <begin position="28"/>
        <end position="69"/>
    </location>
</feature>
<evidence type="ECO:0000259" key="1">
    <source>
        <dbReference type="Pfam" id="PF18566"/>
    </source>
</evidence>
<dbReference type="GeneID" id="81440641"/>
<sequence length="69" mass="8031">MDSPLAADGNWPHMGSQEPAQEFLDAYRHQVATMAYASSLTYYHRMPAMRGLFKSLIRRLIHKMLRHEV</sequence>
<dbReference type="OrthoDB" id="4277097at2759"/>
<dbReference type="AlphaFoldDB" id="A0A9W9V4M8"/>
<proteinExistence type="predicted"/>
<organism evidence="2 3">
    <name type="scientific">Penicillium cataractarum</name>
    <dbReference type="NCBI Taxonomy" id="2100454"/>
    <lineage>
        <taxon>Eukaryota</taxon>
        <taxon>Fungi</taxon>
        <taxon>Dikarya</taxon>
        <taxon>Ascomycota</taxon>
        <taxon>Pezizomycotina</taxon>
        <taxon>Eurotiomycetes</taxon>
        <taxon>Eurotiomycetidae</taxon>
        <taxon>Eurotiales</taxon>
        <taxon>Aspergillaceae</taxon>
        <taxon>Penicillium</taxon>
    </lineage>
</organism>
<dbReference type="Pfam" id="PF18566">
    <property type="entry name" value="Ldi"/>
    <property type="match status" value="1"/>
</dbReference>
<dbReference type="EMBL" id="JAPZBS010000007">
    <property type="protein sequence ID" value="KAJ5368783.1"/>
    <property type="molecule type" value="Genomic_DNA"/>
</dbReference>
<dbReference type="RefSeq" id="XP_056553525.1">
    <property type="nucleotide sequence ID" value="XM_056701462.1"/>
</dbReference>
<gene>
    <name evidence="2" type="ORF">N7496_008543</name>
</gene>
<evidence type="ECO:0000313" key="3">
    <source>
        <dbReference type="Proteomes" id="UP001147782"/>
    </source>
</evidence>
<dbReference type="Proteomes" id="UP001147782">
    <property type="component" value="Unassembled WGS sequence"/>
</dbReference>
<reference evidence="2" key="2">
    <citation type="journal article" date="2023" name="IMA Fungus">
        <title>Comparative genomic study of the Penicillium genus elucidates a diverse pangenome and 15 lateral gene transfer events.</title>
        <authorList>
            <person name="Petersen C."/>
            <person name="Sorensen T."/>
            <person name="Nielsen M.R."/>
            <person name="Sondergaard T.E."/>
            <person name="Sorensen J.L."/>
            <person name="Fitzpatrick D.A."/>
            <person name="Frisvad J.C."/>
            <person name="Nielsen K.L."/>
        </authorList>
    </citation>
    <scope>NUCLEOTIDE SEQUENCE</scope>
    <source>
        <strain evidence="2">IBT 29864</strain>
    </source>
</reference>
<keyword evidence="3" id="KW-1185">Reference proteome</keyword>
<protein>
    <recommendedName>
        <fullName evidence="1">Linalool dehydratase/isomerase domain-containing protein</fullName>
    </recommendedName>
</protein>
<comment type="caution">
    <text evidence="2">The sequence shown here is derived from an EMBL/GenBank/DDBJ whole genome shotgun (WGS) entry which is preliminary data.</text>
</comment>
<accession>A0A9W9V4M8</accession>
<evidence type="ECO:0000313" key="2">
    <source>
        <dbReference type="EMBL" id="KAJ5368783.1"/>
    </source>
</evidence>